<gene>
    <name evidence="1" type="ORF">GOBAR_AA19405</name>
</gene>
<dbReference type="EMBL" id="KZ665141">
    <property type="protein sequence ID" value="PPS01245.1"/>
    <property type="molecule type" value="Genomic_DNA"/>
</dbReference>
<dbReference type="AlphaFoldDB" id="A0A2P5XD30"/>
<protein>
    <submittedName>
        <fullName evidence="1">Uncharacterized protein</fullName>
    </submittedName>
</protein>
<evidence type="ECO:0000313" key="1">
    <source>
        <dbReference type="EMBL" id="PPS01245.1"/>
    </source>
</evidence>
<proteinExistence type="predicted"/>
<dbReference type="OrthoDB" id="1094981at2759"/>
<accession>A0A2P5XD30</accession>
<reference evidence="1 2" key="1">
    <citation type="submission" date="2015-01" db="EMBL/GenBank/DDBJ databases">
        <title>Genome of allotetraploid Gossypium barbadense reveals genomic plasticity and fiber elongation in cotton evolution.</title>
        <authorList>
            <person name="Chen X."/>
            <person name="Liu X."/>
            <person name="Zhao B."/>
            <person name="Zheng H."/>
            <person name="Hu Y."/>
            <person name="Lu G."/>
            <person name="Yang C."/>
            <person name="Chen J."/>
            <person name="Shan C."/>
            <person name="Zhang L."/>
            <person name="Zhou Y."/>
            <person name="Wang L."/>
            <person name="Guo W."/>
            <person name="Bai Y."/>
            <person name="Ruan J."/>
            <person name="Shangguan X."/>
            <person name="Mao Y."/>
            <person name="Jiang J."/>
            <person name="Zhu Y."/>
            <person name="Lei J."/>
            <person name="Kang H."/>
            <person name="Chen S."/>
            <person name="He X."/>
            <person name="Wang R."/>
            <person name="Wang Y."/>
            <person name="Chen J."/>
            <person name="Wang L."/>
            <person name="Yu S."/>
            <person name="Wang B."/>
            <person name="Wei J."/>
            <person name="Song S."/>
            <person name="Lu X."/>
            <person name="Gao Z."/>
            <person name="Gu W."/>
            <person name="Deng X."/>
            <person name="Ma D."/>
            <person name="Wang S."/>
            <person name="Liang W."/>
            <person name="Fang L."/>
            <person name="Cai C."/>
            <person name="Zhu X."/>
            <person name="Zhou B."/>
            <person name="Zhang Y."/>
            <person name="Chen Z."/>
            <person name="Xu S."/>
            <person name="Zhu R."/>
            <person name="Wang S."/>
            <person name="Zhang T."/>
            <person name="Zhao G."/>
        </authorList>
    </citation>
    <scope>NUCLEOTIDE SEQUENCE [LARGE SCALE GENOMIC DNA]</scope>
    <source>
        <strain evidence="2">cv. Xinhai21</strain>
        <tissue evidence="1">Leaf</tissue>
    </source>
</reference>
<evidence type="ECO:0000313" key="2">
    <source>
        <dbReference type="Proteomes" id="UP000239757"/>
    </source>
</evidence>
<sequence>MLKNQQVSIQGLKTQIGQLAKLISERPKGSLPSNTETNPREQLHTTTVQYEEGFVEFKAEPRQETVVSELTLHVGDKTITFQARDSIKTSSDEGNLLNPDNKTNHVVQPSLQEKSLSHTNEPRSGSFENIRIICEERRLQIDELDEWRAHVKEEPKRLNVESKQNHDKYKDETNQFKVGDQVLLDETDPRIITTELNANGATPFTVLKVFSYGTVKVTHSHFSTFKVNSTRLKPYLSKGIDSKKEEFQPRDPP</sequence>
<dbReference type="Proteomes" id="UP000239757">
    <property type="component" value="Unassembled WGS sequence"/>
</dbReference>
<organism evidence="1 2">
    <name type="scientific">Gossypium barbadense</name>
    <name type="common">Sea Island cotton</name>
    <name type="synonym">Hibiscus barbadensis</name>
    <dbReference type="NCBI Taxonomy" id="3634"/>
    <lineage>
        <taxon>Eukaryota</taxon>
        <taxon>Viridiplantae</taxon>
        <taxon>Streptophyta</taxon>
        <taxon>Embryophyta</taxon>
        <taxon>Tracheophyta</taxon>
        <taxon>Spermatophyta</taxon>
        <taxon>Magnoliopsida</taxon>
        <taxon>eudicotyledons</taxon>
        <taxon>Gunneridae</taxon>
        <taxon>Pentapetalae</taxon>
        <taxon>rosids</taxon>
        <taxon>malvids</taxon>
        <taxon>Malvales</taxon>
        <taxon>Malvaceae</taxon>
        <taxon>Malvoideae</taxon>
        <taxon>Gossypium</taxon>
    </lineage>
</organism>
<name>A0A2P5XD30_GOSBA</name>